<dbReference type="EMBL" id="JBHUMF010000026">
    <property type="protein sequence ID" value="MFD2681194.1"/>
    <property type="molecule type" value="Genomic_DNA"/>
</dbReference>
<accession>A0ABW5RRW7</accession>
<gene>
    <name evidence="2" type="ORF">ACFSUL_10610</name>
</gene>
<dbReference type="Proteomes" id="UP001597506">
    <property type="component" value="Unassembled WGS sequence"/>
</dbReference>
<name>A0ABW5RRW7_9BACI</name>
<organism evidence="2 3">
    <name type="scientific">Bacillus seohaeanensis</name>
    <dbReference type="NCBI Taxonomy" id="284580"/>
    <lineage>
        <taxon>Bacteria</taxon>
        <taxon>Bacillati</taxon>
        <taxon>Bacillota</taxon>
        <taxon>Bacilli</taxon>
        <taxon>Bacillales</taxon>
        <taxon>Bacillaceae</taxon>
        <taxon>Bacillus</taxon>
    </lineage>
</organism>
<feature type="coiled-coil region" evidence="1">
    <location>
        <begin position="148"/>
        <end position="175"/>
    </location>
</feature>
<proteinExistence type="predicted"/>
<comment type="caution">
    <text evidence="2">The sequence shown here is derived from an EMBL/GenBank/DDBJ whole genome shotgun (WGS) entry which is preliminary data.</text>
</comment>
<dbReference type="RefSeq" id="WP_377935188.1">
    <property type="nucleotide sequence ID" value="NZ_JBHUMF010000026.1"/>
</dbReference>
<evidence type="ECO:0000256" key="1">
    <source>
        <dbReference type="SAM" id="Coils"/>
    </source>
</evidence>
<evidence type="ECO:0000313" key="3">
    <source>
        <dbReference type="Proteomes" id="UP001597506"/>
    </source>
</evidence>
<reference evidence="3" key="1">
    <citation type="journal article" date="2019" name="Int. J. Syst. Evol. Microbiol.">
        <title>The Global Catalogue of Microorganisms (GCM) 10K type strain sequencing project: providing services to taxonomists for standard genome sequencing and annotation.</title>
        <authorList>
            <consortium name="The Broad Institute Genomics Platform"/>
            <consortium name="The Broad Institute Genome Sequencing Center for Infectious Disease"/>
            <person name="Wu L."/>
            <person name="Ma J."/>
        </authorList>
    </citation>
    <scope>NUCLEOTIDE SEQUENCE [LARGE SCALE GENOMIC DNA]</scope>
    <source>
        <strain evidence="3">KCTC 3913</strain>
    </source>
</reference>
<sequence>MKVPTNIVRNEDVFLSNDEFVMYARLCFQYFRNFQEKEIQLDHKKLMQFLKISDTRTFKNRLKKLYKLELIENEINKLPTRGELTITFNDKVYGDDKMFTKLSAEIFTYFKNEQIDEYAFRQVFYYKSHINKDDKDINRDRSFCFVGYDTLVDRLKVSKTKIKEANEKLSKLKLIKIKKHKLETNDEYDENDELVFTRYNNHYYVHNSLF</sequence>
<keyword evidence="3" id="KW-1185">Reference proteome</keyword>
<evidence type="ECO:0000313" key="2">
    <source>
        <dbReference type="EMBL" id="MFD2681194.1"/>
    </source>
</evidence>
<protein>
    <submittedName>
        <fullName evidence="2">Uncharacterized protein</fullName>
    </submittedName>
</protein>
<keyword evidence="1" id="KW-0175">Coiled coil</keyword>